<protein>
    <submittedName>
        <fullName evidence="2">Uncharacterized protein</fullName>
    </submittedName>
</protein>
<reference evidence="2 3" key="1">
    <citation type="journal article" date="2021" name="Elife">
        <title>Chloroplast acquisition without the gene transfer in kleptoplastic sea slugs, Plakobranchus ocellatus.</title>
        <authorList>
            <person name="Maeda T."/>
            <person name="Takahashi S."/>
            <person name="Yoshida T."/>
            <person name="Shimamura S."/>
            <person name="Takaki Y."/>
            <person name="Nagai Y."/>
            <person name="Toyoda A."/>
            <person name="Suzuki Y."/>
            <person name="Arimoto A."/>
            <person name="Ishii H."/>
            <person name="Satoh N."/>
            <person name="Nishiyama T."/>
            <person name="Hasebe M."/>
            <person name="Maruyama T."/>
            <person name="Minagawa J."/>
            <person name="Obokata J."/>
            <person name="Shigenobu S."/>
        </authorList>
    </citation>
    <scope>NUCLEOTIDE SEQUENCE [LARGE SCALE GENOMIC DNA]</scope>
</reference>
<keyword evidence="1" id="KW-1133">Transmembrane helix</keyword>
<name>A0AAV3YZC2_9GAST</name>
<sequence>MDGPVPSQMLALLFPEYQSFVKTCHQDKTCIQMTAAALYVLLRQSQIPNQISSLTSGSKKWQVPFHKKCSGRWCRTWILLFSTLFDLCAQTSICGFIACCSFCLGSALVLCIGLYGWPSMSEI</sequence>
<keyword evidence="3" id="KW-1185">Reference proteome</keyword>
<evidence type="ECO:0000313" key="3">
    <source>
        <dbReference type="Proteomes" id="UP000735302"/>
    </source>
</evidence>
<dbReference type="AlphaFoldDB" id="A0AAV3YZC2"/>
<feature type="transmembrane region" description="Helical" evidence="1">
    <location>
        <begin position="95"/>
        <end position="117"/>
    </location>
</feature>
<dbReference type="EMBL" id="BLXT01001848">
    <property type="protein sequence ID" value="GFN88519.1"/>
    <property type="molecule type" value="Genomic_DNA"/>
</dbReference>
<evidence type="ECO:0000313" key="2">
    <source>
        <dbReference type="EMBL" id="GFN88519.1"/>
    </source>
</evidence>
<keyword evidence="1" id="KW-0472">Membrane</keyword>
<keyword evidence="1" id="KW-0812">Transmembrane</keyword>
<organism evidence="2 3">
    <name type="scientific">Plakobranchus ocellatus</name>
    <dbReference type="NCBI Taxonomy" id="259542"/>
    <lineage>
        <taxon>Eukaryota</taxon>
        <taxon>Metazoa</taxon>
        <taxon>Spiralia</taxon>
        <taxon>Lophotrochozoa</taxon>
        <taxon>Mollusca</taxon>
        <taxon>Gastropoda</taxon>
        <taxon>Heterobranchia</taxon>
        <taxon>Euthyneura</taxon>
        <taxon>Panpulmonata</taxon>
        <taxon>Sacoglossa</taxon>
        <taxon>Placobranchoidea</taxon>
        <taxon>Plakobranchidae</taxon>
        <taxon>Plakobranchus</taxon>
    </lineage>
</organism>
<evidence type="ECO:0000256" key="1">
    <source>
        <dbReference type="SAM" id="Phobius"/>
    </source>
</evidence>
<comment type="caution">
    <text evidence="2">The sequence shown here is derived from an EMBL/GenBank/DDBJ whole genome shotgun (WGS) entry which is preliminary data.</text>
</comment>
<proteinExistence type="predicted"/>
<gene>
    <name evidence="2" type="ORF">PoB_001502500</name>
</gene>
<dbReference type="Proteomes" id="UP000735302">
    <property type="component" value="Unassembled WGS sequence"/>
</dbReference>
<accession>A0AAV3YZC2</accession>